<dbReference type="EMBL" id="CM026432">
    <property type="protein sequence ID" value="KAG0557260.1"/>
    <property type="molecule type" value="Genomic_DNA"/>
</dbReference>
<name>A0A8T0GE04_CERPU</name>
<organism evidence="2 3">
    <name type="scientific">Ceratodon purpureus</name>
    <name type="common">Fire moss</name>
    <name type="synonym">Dicranum purpureum</name>
    <dbReference type="NCBI Taxonomy" id="3225"/>
    <lineage>
        <taxon>Eukaryota</taxon>
        <taxon>Viridiplantae</taxon>
        <taxon>Streptophyta</taxon>
        <taxon>Embryophyta</taxon>
        <taxon>Bryophyta</taxon>
        <taxon>Bryophytina</taxon>
        <taxon>Bryopsida</taxon>
        <taxon>Dicranidae</taxon>
        <taxon>Pseudoditrichales</taxon>
        <taxon>Ditrichaceae</taxon>
        <taxon>Ceratodon</taxon>
    </lineage>
</organism>
<proteinExistence type="predicted"/>
<evidence type="ECO:0000313" key="2">
    <source>
        <dbReference type="EMBL" id="KAG0557260.1"/>
    </source>
</evidence>
<evidence type="ECO:0000256" key="1">
    <source>
        <dbReference type="SAM" id="MobiDB-lite"/>
    </source>
</evidence>
<comment type="caution">
    <text evidence="2">The sequence shown here is derived from an EMBL/GenBank/DDBJ whole genome shotgun (WGS) entry which is preliminary data.</text>
</comment>
<feature type="compositionally biased region" description="Basic and acidic residues" evidence="1">
    <location>
        <begin position="76"/>
        <end position="101"/>
    </location>
</feature>
<dbReference type="Proteomes" id="UP000822688">
    <property type="component" value="Chromosome 11"/>
</dbReference>
<keyword evidence="3" id="KW-1185">Reference proteome</keyword>
<feature type="region of interest" description="Disordered" evidence="1">
    <location>
        <begin position="35"/>
        <end position="141"/>
    </location>
</feature>
<gene>
    <name evidence="2" type="ORF">KC19_11G114600</name>
</gene>
<feature type="compositionally biased region" description="Polar residues" evidence="1">
    <location>
        <begin position="125"/>
        <end position="135"/>
    </location>
</feature>
<sequence length="346" mass="35869">MSSPSGAVQPLTTLVKRFTFTEHLSVTLFSIHVGSVDGTPLSQKGKGAVTQSSEQTKTPASTSWRTPTSRGCKVPQEIDRAAPLEPVADHTPEPALDRDGPPGKLAGTSTKTSDESNLFPDDDVNLSQARSSLGTPESRGGRKVVDVTVIPETIASTEGGFNGLLLQDTTTDSGVLGAAKVSDDDRVIDLENCNDAVVGSQVEGQGLKVAGTALGVNESSMAEEQDGQTPPEAAAAESPIGKVLKGENVGACGTRRQAALKNTMCPTPGVNVGAAANAGTLAGMKKVDVGRGRSTQIGARGEKQDNMKPLSHFGLQEKFAKLPVVAERGKGRGRGGKLAKRKRDAH</sequence>
<feature type="region of interest" description="Disordered" evidence="1">
    <location>
        <begin position="324"/>
        <end position="346"/>
    </location>
</feature>
<reference evidence="2 3" key="1">
    <citation type="submission" date="2020-06" db="EMBL/GenBank/DDBJ databases">
        <title>WGS assembly of Ceratodon purpureus strain R40.</title>
        <authorList>
            <person name="Carey S.B."/>
            <person name="Jenkins J."/>
            <person name="Shu S."/>
            <person name="Lovell J.T."/>
            <person name="Sreedasyam A."/>
            <person name="Maumus F."/>
            <person name="Tiley G.P."/>
            <person name="Fernandez-Pozo N."/>
            <person name="Barry K."/>
            <person name="Chen C."/>
            <person name="Wang M."/>
            <person name="Lipzen A."/>
            <person name="Daum C."/>
            <person name="Saski C.A."/>
            <person name="Payton A.C."/>
            <person name="Mcbreen J.C."/>
            <person name="Conrad R.E."/>
            <person name="Kollar L.M."/>
            <person name="Olsson S."/>
            <person name="Huttunen S."/>
            <person name="Landis J.B."/>
            <person name="Wickett N.J."/>
            <person name="Johnson M.G."/>
            <person name="Rensing S.A."/>
            <person name="Grimwood J."/>
            <person name="Schmutz J."/>
            <person name="Mcdaniel S.F."/>
        </authorList>
    </citation>
    <scope>NUCLEOTIDE SEQUENCE [LARGE SCALE GENOMIC DNA]</scope>
    <source>
        <strain evidence="2 3">R40</strain>
    </source>
</reference>
<protein>
    <submittedName>
        <fullName evidence="2">Uncharacterized protein</fullName>
    </submittedName>
</protein>
<accession>A0A8T0GE04</accession>
<feature type="compositionally biased region" description="Polar residues" evidence="1">
    <location>
        <begin position="49"/>
        <end position="69"/>
    </location>
</feature>
<evidence type="ECO:0000313" key="3">
    <source>
        <dbReference type="Proteomes" id="UP000822688"/>
    </source>
</evidence>
<dbReference type="AlphaFoldDB" id="A0A8T0GE04"/>
<feature type="compositionally biased region" description="Basic residues" evidence="1">
    <location>
        <begin position="331"/>
        <end position="346"/>
    </location>
</feature>